<feature type="binding site" evidence="5">
    <location>
        <position position="116"/>
    </location>
    <ligand>
        <name>Mg(2+)</name>
        <dbReference type="ChEBI" id="CHEBI:18420"/>
    </ligand>
</feature>
<keyword evidence="3 5" id="KW-0460">Magnesium</keyword>
<keyword evidence="8" id="KW-1185">Reference proteome</keyword>
<dbReference type="AlphaFoldDB" id="A0A6N9H8F7"/>
<protein>
    <submittedName>
        <fullName evidence="7">HpcH/HpaI aldolase/citrate lyase family protein</fullName>
    </submittedName>
</protein>
<evidence type="ECO:0000256" key="3">
    <source>
        <dbReference type="ARBA" id="ARBA00022842"/>
    </source>
</evidence>
<evidence type="ECO:0000313" key="7">
    <source>
        <dbReference type="EMBL" id="MYM20161.1"/>
    </source>
</evidence>
<keyword evidence="7" id="KW-0456">Lyase</keyword>
<proteinExistence type="predicted"/>
<evidence type="ECO:0000259" key="6">
    <source>
        <dbReference type="Pfam" id="PF03328"/>
    </source>
</evidence>
<dbReference type="Pfam" id="PF03328">
    <property type="entry name" value="HpcH_HpaI"/>
    <property type="match status" value="1"/>
</dbReference>
<evidence type="ECO:0000256" key="5">
    <source>
        <dbReference type="PIRSR" id="PIRSR015582-2"/>
    </source>
</evidence>
<reference evidence="7 8" key="1">
    <citation type="submission" date="2020-01" db="EMBL/GenBank/DDBJ databases">
        <authorList>
            <person name="Deng T."/>
        </authorList>
    </citation>
    <scope>NUCLEOTIDE SEQUENCE [LARGE SCALE GENOMIC DNA]</scope>
    <source>
        <strain evidence="7 8">5221</strain>
    </source>
</reference>
<dbReference type="GO" id="GO:0000287">
    <property type="term" value="F:magnesium ion binding"/>
    <property type="evidence" value="ECO:0007669"/>
    <property type="project" value="TreeGrafter"/>
</dbReference>
<name>A0A6N9H8F7_9MICO</name>
<organism evidence="7 8">
    <name type="scientific">Brevibacterium rongguiense</name>
    <dbReference type="NCBI Taxonomy" id="2695267"/>
    <lineage>
        <taxon>Bacteria</taxon>
        <taxon>Bacillati</taxon>
        <taxon>Actinomycetota</taxon>
        <taxon>Actinomycetes</taxon>
        <taxon>Micrococcales</taxon>
        <taxon>Brevibacteriaceae</taxon>
        <taxon>Brevibacterium</taxon>
    </lineage>
</organism>
<dbReference type="SUPFAM" id="SSF51621">
    <property type="entry name" value="Phosphoenolpyruvate/pyruvate domain"/>
    <property type="match status" value="1"/>
</dbReference>
<gene>
    <name evidence="7" type="ORF">GSY69_09315</name>
</gene>
<evidence type="ECO:0000256" key="1">
    <source>
        <dbReference type="ARBA" id="ARBA00001946"/>
    </source>
</evidence>
<dbReference type="InterPro" id="IPR011206">
    <property type="entry name" value="Citrate_lyase_beta/mcl1/mcl2"/>
</dbReference>
<dbReference type="InterPro" id="IPR040442">
    <property type="entry name" value="Pyrv_kinase-like_dom_sf"/>
</dbReference>
<dbReference type="GO" id="GO:0006107">
    <property type="term" value="P:oxaloacetate metabolic process"/>
    <property type="evidence" value="ECO:0007669"/>
    <property type="project" value="TreeGrafter"/>
</dbReference>
<feature type="domain" description="HpcH/HpaI aldolase/citrate lyase" evidence="6">
    <location>
        <begin position="10"/>
        <end position="215"/>
    </location>
</feature>
<dbReference type="RefSeq" id="WP_160953584.1">
    <property type="nucleotide sequence ID" value="NZ_WWEQ01000038.1"/>
</dbReference>
<dbReference type="PIRSF" id="PIRSF015582">
    <property type="entry name" value="Cit_lyase_B"/>
    <property type="match status" value="1"/>
</dbReference>
<comment type="caution">
    <text evidence="7">The sequence shown here is derived from an EMBL/GenBank/DDBJ whole genome shotgun (WGS) entry which is preliminary data.</text>
</comment>
<dbReference type="Gene3D" id="3.20.20.60">
    <property type="entry name" value="Phosphoenolpyruvate-binding domains"/>
    <property type="match status" value="1"/>
</dbReference>
<dbReference type="EMBL" id="WWEQ01000038">
    <property type="protein sequence ID" value="MYM20161.1"/>
    <property type="molecule type" value="Genomic_DNA"/>
</dbReference>
<evidence type="ECO:0000256" key="2">
    <source>
        <dbReference type="ARBA" id="ARBA00022723"/>
    </source>
</evidence>
<dbReference type="Proteomes" id="UP000469215">
    <property type="component" value="Unassembled WGS sequence"/>
</dbReference>
<keyword evidence="2 5" id="KW-0479">Metal-binding</keyword>
<evidence type="ECO:0000256" key="4">
    <source>
        <dbReference type="PIRSR" id="PIRSR015582-1"/>
    </source>
</evidence>
<accession>A0A6N9H8F7</accession>
<dbReference type="PANTHER" id="PTHR32308:SF10">
    <property type="entry name" value="CITRATE LYASE SUBUNIT BETA"/>
    <property type="match status" value="1"/>
</dbReference>
<dbReference type="GO" id="GO:0016829">
    <property type="term" value="F:lyase activity"/>
    <property type="evidence" value="ECO:0007669"/>
    <property type="project" value="UniProtKB-KW"/>
</dbReference>
<feature type="binding site" evidence="4">
    <location>
        <position position="116"/>
    </location>
    <ligand>
        <name>substrate</name>
    </ligand>
</feature>
<evidence type="ECO:0000313" key="8">
    <source>
        <dbReference type="Proteomes" id="UP000469215"/>
    </source>
</evidence>
<sequence length="276" mass="28818">MTFEFRPAWLFVPGDRPDRYAKAAERADIVIVDLEDAVAPADKEAARRALADNAASETPLDPDRTVVRVNGADSEHFAADLAALRALPYTHVMLPKAESAAGPRALDGFSVIALIETAKGALGAAEVAAQDSVVGLMWGAEDLIADLGGGSSRGPDGAYRAVATQVRSMALLAGKAHGVYVLDSIWAAIKDLDGLRAEAVDAVESGFDGKVSIHPSHVPVVREAFAPTAEQAAWARGAIAASQGAAGAFQYEGAMIDEPLLKQARRIVERIPADGA</sequence>
<dbReference type="InterPro" id="IPR015813">
    <property type="entry name" value="Pyrv/PenolPyrv_kinase-like_dom"/>
</dbReference>
<feature type="binding site" evidence="4">
    <location>
        <position position="68"/>
    </location>
    <ligand>
        <name>substrate</name>
    </ligand>
</feature>
<comment type="cofactor">
    <cofactor evidence="1">
        <name>Mg(2+)</name>
        <dbReference type="ChEBI" id="CHEBI:18420"/>
    </cofactor>
</comment>
<feature type="binding site" evidence="5">
    <location>
        <position position="142"/>
    </location>
    <ligand>
        <name>Mg(2+)</name>
        <dbReference type="ChEBI" id="CHEBI:18420"/>
    </ligand>
</feature>
<dbReference type="PANTHER" id="PTHR32308">
    <property type="entry name" value="LYASE BETA SUBUNIT, PUTATIVE (AFU_ORTHOLOGUE AFUA_4G13030)-RELATED"/>
    <property type="match status" value="1"/>
</dbReference>
<dbReference type="InterPro" id="IPR005000">
    <property type="entry name" value="Aldolase/citrate-lyase_domain"/>
</dbReference>